<dbReference type="InterPro" id="IPR011055">
    <property type="entry name" value="Dup_hybrid_motif"/>
</dbReference>
<comment type="similarity">
    <text evidence="1">Belongs to the E.coli NlpD/Haemophilus LppB family.</text>
</comment>
<gene>
    <name evidence="5" type="primary">nlpD</name>
    <name evidence="5" type="ORF">GCM10011487_27830</name>
</gene>
<dbReference type="Pfam" id="PF01551">
    <property type="entry name" value="Peptidase_M23"/>
    <property type="match status" value="1"/>
</dbReference>
<dbReference type="RefSeq" id="WP_161812421.1">
    <property type="nucleotide sequence ID" value="NZ_BLJN01000002.1"/>
</dbReference>
<dbReference type="GO" id="GO:0032153">
    <property type="term" value="C:cell division site"/>
    <property type="evidence" value="ECO:0007669"/>
    <property type="project" value="TreeGrafter"/>
</dbReference>
<evidence type="ECO:0000256" key="2">
    <source>
        <dbReference type="SAM" id="MobiDB-lite"/>
    </source>
</evidence>
<organism evidence="5 6">
    <name type="scientific">Steroidobacter agaridevorans</name>
    <dbReference type="NCBI Taxonomy" id="2695856"/>
    <lineage>
        <taxon>Bacteria</taxon>
        <taxon>Pseudomonadati</taxon>
        <taxon>Pseudomonadota</taxon>
        <taxon>Gammaproteobacteria</taxon>
        <taxon>Steroidobacterales</taxon>
        <taxon>Steroidobacteraceae</taxon>
        <taxon>Steroidobacter</taxon>
    </lineage>
</organism>
<protein>
    <submittedName>
        <fullName evidence="5">Lipoprotein</fullName>
    </submittedName>
</protein>
<reference evidence="6" key="1">
    <citation type="submission" date="2020-01" db="EMBL/GenBank/DDBJ databases">
        <title>'Steroidobacter agaridevorans' sp. nov., agar-degrading bacteria isolated from rhizosphere soils.</title>
        <authorList>
            <person name="Ikenaga M."/>
            <person name="Kataoka M."/>
            <person name="Murouchi A."/>
            <person name="Katsuragi S."/>
            <person name="Sakai M."/>
        </authorList>
    </citation>
    <scope>NUCLEOTIDE SEQUENCE [LARGE SCALE GENOMIC DNA]</scope>
    <source>
        <strain evidence="6">YU21-B</strain>
    </source>
</reference>
<dbReference type="PANTHER" id="PTHR21666:SF263">
    <property type="entry name" value="MUREIN HYDROLASE ACTIVATOR NLPD"/>
    <property type="match status" value="1"/>
</dbReference>
<evidence type="ECO:0000313" key="5">
    <source>
        <dbReference type="EMBL" id="GFE80783.1"/>
    </source>
</evidence>
<dbReference type="InterPro" id="IPR016047">
    <property type="entry name" value="M23ase_b-sheet_dom"/>
</dbReference>
<dbReference type="PROSITE" id="PS51782">
    <property type="entry name" value="LYSM"/>
    <property type="match status" value="1"/>
</dbReference>
<dbReference type="Gene3D" id="2.70.70.10">
    <property type="entry name" value="Glucose Permease (Domain IIA)"/>
    <property type="match status" value="1"/>
</dbReference>
<dbReference type="Gene3D" id="3.10.350.10">
    <property type="entry name" value="LysM domain"/>
    <property type="match status" value="1"/>
</dbReference>
<dbReference type="Pfam" id="PF01476">
    <property type="entry name" value="LysM"/>
    <property type="match status" value="1"/>
</dbReference>
<name>A0A829YCV9_9GAMM</name>
<dbReference type="SMART" id="SM00257">
    <property type="entry name" value="LysM"/>
    <property type="match status" value="1"/>
</dbReference>
<dbReference type="SUPFAM" id="SSF51261">
    <property type="entry name" value="Duplicated hybrid motif"/>
    <property type="match status" value="1"/>
</dbReference>
<dbReference type="GO" id="GO:0009279">
    <property type="term" value="C:cell outer membrane"/>
    <property type="evidence" value="ECO:0007669"/>
    <property type="project" value="TreeGrafter"/>
</dbReference>
<dbReference type="Proteomes" id="UP000445000">
    <property type="component" value="Unassembled WGS sequence"/>
</dbReference>
<proteinExistence type="inferred from homology"/>
<dbReference type="CDD" id="cd00118">
    <property type="entry name" value="LysM"/>
    <property type="match status" value="1"/>
</dbReference>
<dbReference type="InterPro" id="IPR036779">
    <property type="entry name" value="LysM_dom_sf"/>
</dbReference>
<feature type="chain" id="PRO_5032841025" evidence="3">
    <location>
        <begin position="27"/>
        <end position="238"/>
    </location>
</feature>
<dbReference type="InterPro" id="IPR018392">
    <property type="entry name" value="LysM"/>
</dbReference>
<sequence length="238" mass="25242">MSRRWLAPCLIALALLAGCASNPERAGTYIVKRGDTLYSIAFRHKLDYKDLARWNRIGRDYVIYPGQTLRLSAPGGSARTASSAPKAGASASRRATPPKARSTPSAPRRPAIPSGPPVKWQWPVSNGTATLTSRPNGGNGLMIVGQLGQDVRAAGPGRVVYTGSGLLGYGQLIIVKHNETYLSAYGHLQSVLTAEGDAVTAGQRIATMGNGPQGSPQLYFEIRINGTPGNPLTLLPQR</sequence>
<keyword evidence="5" id="KW-0449">Lipoprotein</keyword>
<dbReference type="EMBL" id="BLJN01000002">
    <property type="protein sequence ID" value="GFE80783.1"/>
    <property type="molecule type" value="Genomic_DNA"/>
</dbReference>
<dbReference type="CDD" id="cd12797">
    <property type="entry name" value="M23_peptidase"/>
    <property type="match status" value="1"/>
</dbReference>
<comment type="caution">
    <text evidence="5">The sequence shown here is derived from an EMBL/GenBank/DDBJ whole genome shotgun (WGS) entry which is preliminary data.</text>
</comment>
<accession>A0A829YCV9</accession>
<evidence type="ECO:0000256" key="1">
    <source>
        <dbReference type="ARBA" id="ARBA00038420"/>
    </source>
</evidence>
<feature type="domain" description="LysM" evidence="4">
    <location>
        <begin position="27"/>
        <end position="71"/>
    </location>
</feature>
<evidence type="ECO:0000256" key="3">
    <source>
        <dbReference type="SAM" id="SignalP"/>
    </source>
</evidence>
<feature type="compositionally biased region" description="Polar residues" evidence="2">
    <location>
        <begin position="123"/>
        <end position="133"/>
    </location>
</feature>
<dbReference type="PANTHER" id="PTHR21666">
    <property type="entry name" value="PEPTIDASE-RELATED"/>
    <property type="match status" value="1"/>
</dbReference>
<keyword evidence="6" id="KW-1185">Reference proteome</keyword>
<feature type="region of interest" description="Disordered" evidence="2">
    <location>
        <begin position="72"/>
        <end position="133"/>
    </location>
</feature>
<dbReference type="InterPro" id="IPR050570">
    <property type="entry name" value="Cell_wall_metabolism_enzyme"/>
</dbReference>
<dbReference type="AlphaFoldDB" id="A0A829YCV9"/>
<evidence type="ECO:0000313" key="6">
    <source>
        <dbReference type="Proteomes" id="UP000445000"/>
    </source>
</evidence>
<dbReference type="GO" id="GO:0004222">
    <property type="term" value="F:metalloendopeptidase activity"/>
    <property type="evidence" value="ECO:0007669"/>
    <property type="project" value="TreeGrafter"/>
</dbReference>
<feature type="compositionally biased region" description="Low complexity" evidence="2">
    <location>
        <begin position="81"/>
        <end position="95"/>
    </location>
</feature>
<evidence type="ECO:0000259" key="4">
    <source>
        <dbReference type="PROSITE" id="PS51782"/>
    </source>
</evidence>
<feature type="signal peptide" evidence="3">
    <location>
        <begin position="1"/>
        <end position="26"/>
    </location>
</feature>
<keyword evidence="3" id="KW-0732">Signal</keyword>
<dbReference type="PROSITE" id="PS51257">
    <property type="entry name" value="PROKAR_LIPOPROTEIN"/>
    <property type="match status" value="1"/>
</dbReference>